<keyword evidence="3" id="KW-0028">Amino-acid biosynthesis</keyword>
<comment type="catalytic activity">
    <reaction evidence="10">
        <text>uroporphyrinogen III + 2 S-adenosyl-L-methionine = precorrin-2 + 2 S-adenosyl-L-homocysteine + H(+)</text>
        <dbReference type="Rhea" id="RHEA:32459"/>
        <dbReference type="ChEBI" id="CHEBI:15378"/>
        <dbReference type="ChEBI" id="CHEBI:57308"/>
        <dbReference type="ChEBI" id="CHEBI:57856"/>
        <dbReference type="ChEBI" id="CHEBI:58827"/>
        <dbReference type="ChEBI" id="CHEBI:59789"/>
        <dbReference type="EC" id="2.1.1.107"/>
    </reaction>
</comment>
<evidence type="ECO:0000256" key="10">
    <source>
        <dbReference type="ARBA" id="ARBA00052360"/>
    </source>
</evidence>
<evidence type="ECO:0000313" key="17">
    <source>
        <dbReference type="EMBL" id="CCE84747.1"/>
    </source>
</evidence>
<dbReference type="GO" id="GO:0019354">
    <property type="term" value="P:siroheme biosynthetic process"/>
    <property type="evidence" value="ECO:0007669"/>
    <property type="project" value="InterPro"/>
</dbReference>
<keyword evidence="2 12" id="KW-0489">Methyltransferase</keyword>
<dbReference type="SUPFAM" id="SSF51735">
    <property type="entry name" value="NAD(P)-binding Rossmann-fold domains"/>
    <property type="match status" value="1"/>
</dbReference>
<evidence type="ECO:0000256" key="3">
    <source>
        <dbReference type="ARBA" id="ARBA00022605"/>
    </source>
</evidence>
<dbReference type="FunFam" id="3.30.950.10:FF:000005">
    <property type="entry name" value="Uroporphyrin-III c-methyltransferase, putative"/>
    <property type="match status" value="1"/>
</dbReference>
<evidence type="ECO:0000256" key="5">
    <source>
        <dbReference type="ARBA" id="ARBA00022691"/>
    </source>
</evidence>
<keyword evidence="5" id="KW-0949">S-adenosyl-L-methionine</keyword>
<evidence type="ECO:0000259" key="15">
    <source>
        <dbReference type="Pfam" id="PF14824"/>
    </source>
</evidence>
<feature type="domain" description="Tetrapyrrole methylase" evidence="14">
    <location>
        <begin position="298"/>
        <end position="507"/>
    </location>
</feature>
<dbReference type="EMBL" id="FO082048">
    <property type="protein sequence ID" value="CCE84747.1"/>
    <property type="molecule type" value="Genomic_DNA"/>
</dbReference>
<reference evidence="17" key="1">
    <citation type="submission" date="2011-10" db="EMBL/GenBank/DDBJ databases">
        <authorList>
            <person name="Genoscope - CEA"/>
        </authorList>
    </citation>
    <scope>NUCLEOTIDE SEQUENCE</scope>
</reference>
<dbReference type="Gene3D" id="3.40.50.720">
    <property type="entry name" value="NAD(P)-binding Rossmann-like Domain"/>
    <property type="match status" value="1"/>
</dbReference>
<dbReference type="Gene3D" id="3.40.1010.10">
    <property type="entry name" value="Cobalt-precorrin-4 Transmethylase, Domain 1"/>
    <property type="match status" value="1"/>
</dbReference>
<dbReference type="GO" id="GO:0032259">
    <property type="term" value="P:methylation"/>
    <property type="evidence" value="ECO:0007669"/>
    <property type="project" value="UniProtKB-KW"/>
</dbReference>
<dbReference type="GO" id="GO:0000103">
    <property type="term" value="P:sulfate assimilation"/>
    <property type="evidence" value="ECO:0007669"/>
    <property type="project" value="InterPro"/>
</dbReference>
<comment type="similarity">
    <text evidence="1 12">Belongs to the precorrin methyltransferase family.</text>
</comment>
<dbReference type="PANTHER" id="PTHR45790:SF6">
    <property type="entry name" value="UROPORPHYRINOGEN-III C-METHYLTRANSFERASE"/>
    <property type="match status" value="1"/>
</dbReference>
<evidence type="ECO:0000256" key="7">
    <source>
        <dbReference type="ARBA" id="ARBA00023027"/>
    </source>
</evidence>
<evidence type="ECO:0000256" key="13">
    <source>
        <dbReference type="SAM" id="MobiDB-lite"/>
    </source>
</evidence>
<evidence type="ECO:0000259" key="14">
    <source>
        <dbReference type="Pfam" id="PF00590"/>
    </source>
</evidence>
<dbReference type="FunFam" id="3.40.1010.10:FF:000006">
    <property type="entry name" value="Siroheme synthase, putative"/>
    <property type="match status" value="1"/>
</dbReference>
<dbReference type="PROSITE" id="PS00840">
    <property type="entry name" value="SUMT_2"/>
    <property type="match status" value="1"/>
</dbReference>
<evidence type="ECO:0000256" key="4">
    <source>
        <dbReference type="ARBA" id="ARBA00022679"/>
    </source>
</evidence>
<protein>
    <submittedName>
        <fullName evidence="17">Piso0_004302 protein</fullName>
    </submittedName>
</protein>
<dbReference type="EMBL" id="FO082049">
    <property type="protein sequence ID" value="CCE83716.1"/>
    <property type="molecule type" value="Genomic_DNA"/>
</dbReference>
<dbReference type="STRING" id="559304.G8Y817"/>
<dbReference type="FunCoup" id="G8Y817">
    <property type="interactions" value="726"/>
</dbReference>
<dbReference type="Proteomes" id="UP000005222">
    <property type="component" value="Chromosome L"/>
</dbReference>
<comment type="function">
    <text evidence="11">Siroheme synthase involved in methionine biosynthesis.</text>
</comment>
<dbReference type="GO" id="GO:0004851">
    <property type="term" value="F:uroporphyrin-III C-methyltransferase activity"/>
    <property type="evidence" value="ECO:0007669"/>
    <property type="project" value="UniProtKB-EC"/>
</dbReference>
<keyword evidence="9" id="KW-0627">Porphyrin biosynthesis</keyword>
<dbReference type="InterPro" id="IPR036291">
    <property type="entry name" value="NAD(P)-bd_dom_sf"/>
</dbReference>
<feature type="region of interest" description="Disordered" evidence="13">
    <location>
        <begin position="271"/>
        <end position="298"/>
    </location>
</feature>
<reference evidence="18" key="2">
    <citation type="journal article" date="2012" name="G3 (Bethesda)">
        <title>Pichia sorbitophila, an interspecies yeast hybrid reveals early steps of genome resolution following polyploidization.</title>
        <authorList>
            <person name="Leh Louis V."/>
            <person name="Despons L."/>
            <person name="Friedrich A."/>
            <person name="Martin T."/>
            <person name="Durrens P."/>
            <person name="Casaregola S."/>
            <person name="Neuveglise C."/>
            <person name="Fairhead C."/>
            <person name="Marck C."/>
            <person name="Cruz J.A."/>
            <person name="Straub M.L."/>
            <person name="Kugler V."/>
            <person name="Sacerdot C."/>
            <person name="Uzunov Z."/>
            <person name="Thierry A."/>
            <person name="Weiss S."/>
            <person name="Bleykasten C."/>
            <person name="De Montigny J."/>
            <person name="Jacques N."/>
            <person name="Jung P."/>
            <person name="Lemaire M."/>
            <person name="Mallet S."/>
            <person name="Morel G."/>
            <person name="Richard G.F."/>
            <person name="Sarkar A."/>
            <person name="Savel G."/>
            <person name="Schacherer J."/>
            <person name="Seret M.L."/>
            <person name="Talla E."/>
            <person name="Samson G."/>
            <person name="Jubin C."/>
            <person name="Poulain J."/>
            <person name="Vacherie B."/>
            <person name="Barbe V."/>
            <person name="Pelletier E."/>
            <person name="Sherman D.J."/>
            <person name="Westhof E."/>
            <person name="Weissenbach J."/>
            <person name="Baret P.V."/>
            <person name="Wincker P."/>
            <person name="Gaillardin C."/>
            <person name="Dujon B."/>
            <person name="Souciet J.L."/>
        </authorList>
    </citation>
    <scope>NUCLEOTIDE SEQUENCE [LARGE SCALE GENOMIC DNA]</scope>
    <source>
        <strain evidence="18">ATCC MYA-4447 / BCRC 22081 / CBS 7064 / NBRC 10061 / NRRL Y-12695</strain>
    </source>
</reference>
<feature type="region of interest" description="Disordered" evidence="13">
    <location>
        <begin position="565"/>
        <end position="594"/>
    </location>
</feature>
<keyword evidence="6" id="KW-0560">Oxidoreductase</keyword>
<evidence type="ECO:0000256" key="1">
    <source>
        <dbReference type="ARBA" id="ARBA00005879"/>
    </source>
</evidence>
<dbReference type="PANTHER" id="PTHR45790">
    <property type="entry name" value="SIROHEME SYNTHASE-RELATED"/>
    <property type="match status" value="1"/>
</dbReference>
<proteinExistence type="inferred from homology"/>
<dbReference type="OrthoDB" id="508204at2759"/>
<dbReference type="PIRSF" id="PIRSF036555">
    <property type="entry name" value="SUMT_yeast"/>
    <property type="match status" value="1"/>
</dbReference>
<keyword evidence="18" id="KW-1185">Reference proteome</keyword>
<keyword evidence="7" id="KW-0520">NAD</keyword>
<feature type="compositionally biased region" description="Basic and acidic residues" evidence="13">
    <location>
        <begin position="568"/>
        <end position="579"/>
    </location>
</feature>
<evidence type="ECO:0000256" key="9">
    <source>
        <dbReference type="ARBA" id="ARBA00023244"/>
    </source>
</evidence>
<dbReference type="GO" id="GO:0016491">
    <property type="term" value="F:oxidoreductase activity"/>
    <property type="evidence" value="ECO:0007669"/>
    <property type="project" value="UniProtKB-KW"/>
</dbReference>
<feature type="domain" description="Siroheme synthase central" evidence="15">
    <location>
        <begin position="141"/>
        <end position="165"/>
    </location>
</feature>
<dbReference type="Proteomes" id="UP000005222">
    <property type="component" value="Chromosome K"/>
</dbReference>
<evidence type="ECO:0000256" key="11">
    <source>
        <dbReference type="ARBA" id="ARBA00055636"/>
    </source>
</evidence>
<evidence type="ECO:0000256" key="12">
    <source>
        <dbReference type="RuleBase" id="RU003960"/>
    </source>
</evidence>
<dbReference type="InterPro" id="IPR014777">
    <property type="entry name" value="4pyrrole_Mease_sub1"/>
</dbReference>
<dbReference type="Pfam" id="PF14824">
    <property type="entry name" value="Sirohm_synth_M"/>
    <property type="match status" value="1"/>
</dbReference>
<dbReference type="InterPro" id="IPR000878">
    <property type="entry name" value="4pyrrol_Mease"/>
</dbReference>
<dbReference type="InterPro" id="IPR035996">
    <property type="entry name" value="4pyrrol_Methylase_sf"/>
</dbReference>
<dbReference type="eggNOG" id="KOG1527">
    <property type="taxonomic scope" value="Eukaryota"/>
</dbReference>
<accession>G8Y817</accession>
<dbReference type="InterPro" id="IPR050161">
    <property type="entry name" value="Siro_Cobalamin_biosynth"/>
</dbReference>
<dbReference type="InParanoid" id="G8Y817"/>
<dbReference type="Gene3D" id="3.30.950.10">
    <property type="entry name" value="Methyltransferase, Cobalt-precorrin-4 Transmethylase, Domain 2"/>
    <property type="match status" value="1"/>
</dbReference>
<sequence length="594" mass="65852">MYMNMSSPSLLTGLRCDGEVHLVVGVTNMAWLKIARIFEAGADVKLIGRGDSQRINDKIEECQKKGNIEWLDRDFELSDLKLLGRDEVDKIVDKVFVTLPMSETETKKRIFESCKRLRIPVNTSDSPDLCTLTLLSTYRSGDFQMGVSTSGKGCKLAARLKRELSSKLPPNIGEICDKIGELRSKIQQEDEVELERLQEGIDAVGENDDDAINTSKLNNLVYEFSMTKEQQKLQRTRWLSQIVEYYPLEALAQISAKDLIMSYRNSSSERADKRKRLVEGDDTDQDRKSRKVSRSGQISLVGAGPGSVSLLTIAAIQEIHTADLVLADKLVPQQVLDLVPKHGTRLFIARKFPGNAERAQEELLELGLEALSKGEKVVRLKQGDPYIFGRGGEEFKFFSEHGYTPLVVPGITSALAAPVLNEIPVTQRDVADQVLICTGTGRRGAVPNLPEYVKSRTTIFLMALHRAADLIPKLINEKQWDPTVPAAIIEKASCPDQRIIRTTLENVAAAIEACGSRPPGLLVTGYACEALKTSRTDKWQVEEGYQKSDSPDILNYAHSLLVNSSTTKEGDHETADKIDTGVQNNSIERPAIEA</sequence>
<dbReference type="AlphaFoldDB" id="G8Y817"/>
<dbReference type="GO" id="GO:0009086">
    <property type="term" value="P:methionine biosynthetic process"/>
    <property type="evidence" value="ECO:0007669"/>
    <property type="project" value="UniProtKB-KW"/>
</dbReference>
<evidence type="ECO:0000256" key="6">
    <source>
        <dbReference type="ARBA" id="ARBA00023002"/>
    </source>
</evidence>
<dbReference type="SUPFAM" id="SSF53790">
    <property type="entry name" value="Tetrapyrrole methylase"/>
    <property type="match status" value="1"/>
</dbReference>
<evidence type="ECO:0000256" key="2">
    <source>
        <dbReference type="ARBA" id="ARBA00022603"/>
    </source>
</evidence>
<evidence type="ECO:0000313" key="16">
    <source>
        <dbReference type="EMBL" id="CCE83716.1"/>
    </source>
</evidence>
<dbReference type="InterPro" id="IPR006366">
    <property type="entry name" value="CobA/CysG_C"/>
</dbReference>
<dbReference type="HOGENOM" id="CLU_011276_2_2_1"/>
<name>G8Y817_PICSO</name>
<dbReference type="SUPFAM" id="SSF75615">
    <property type="entry name" value="Siroheme synthase middle domains-like"/>
    <property type="match status" value="1"/>
</dbReference>
<gene>
    <name evidence="17" type="primary">Piso0_004302</name>
    <name evidence="16" type="ORF">GNLVRS01_PISO0K13892g</name>
    <name evidence="17" type="ORF">GNLVRS01_PISO0L13893g</name>
</gene>
<dbReference type="Pfam" id="PF00590">
    <property type="entry name" value="TP_methylase"/>
    <property type="match status" value="1"/>
</dbReference>
<keyword evidence="4 12" id="KW-0808">Transferase</keyword>
<dbReference type="InterPro" id="IPR014776">
    <property type="entry name" value="4pyrrole_Mease_sub2"/>
</dbReference>
<organism evidence="17 18">
    <name type="scientific">Pichia sorbitophila (strain ATCC MYA-4447 / BCRC 22081 / CBS 7064 / NBRC 10061 / NRRL Y-12695)</name>
    <name type="common">Hybrid yeast</name>
    <dbReference type="NCBI Taxonomy" id="559304"/>
    <lineage>
        <taxon>Eukaryota</taxon>
        <taxon>Fungi</taxon>
        <taxon>Dikarya</taxon>
        <taxon>Ascomycota</taxon>
        <taxon>Saccharomycotina</taxon>
        <taxon>Pichiomycetes</taxon>
        <taxon>Debaryomycetaceae</taxon>
        <taxon>Millerozyma</taxon>
    </lineage>
</organism>
<dbReference type="CDD" id="cd11642">
    <property type="entry name" value="SUMT"/>
    <property type="match status" value="1"/>
</dbReference>
<evidence type="ECO:0000256" key="8">
    <source>
        <dbReference type="ARBA" id="ARBA00023167"/>
    </source>
</evidence>
<keyword evidence="8" id="KW-0486">Methionine biosynthesis</keyword>
<evidence type="ECO:0000313" key="18">
    <source>
        <dbReference type="Proteomes" id="UP000005222"/>
    </source>
</evidence>
<dbReference type="Pfam" id="PF13241">
    <property type="entry name" value="NAD_binding_7"/>
    <property type="match status" value="1"/>
</dbReference>
<dbReference type="NCBIfam" id="TIGR01469">
    <property type="entry name" value="cobA_cysG_Cterm"/>
    <property type="match status" value="1"/>
</dbReference>
<dbReference type="InterPro" id="IPR012066">
    <property type="entry name" value="Met1_fungi"/>
</dbReference>
<dbReference type="InterPro" id="IPR028281">
    <property type="entry name" value="Sirohaem_synthase_central"/>
</dbReference>
<dbReference type="InterPro" id="IPR003043">
    <property type="entry name" value="Uropor_MeTrfase_CS"/>
</dbReference>